<organism evidence="2 3">
    <name type="scientific">Sorangium cellulosum</name>
    <name type="common">Polyangium cellulosum</name>
    <dbReference type="NCBI Taxonomy" id="56"/>
    <lineage>
        <taxon>Bacteria</taxon>
        <taxon>Pseudomonadati</taxon>
        <taxon>Myxococcota</taxon>
        <taxon>Polyangia</taxon>
        <taxon>Polyangiales</taxon>
        <taxon>Polyangiaceae</taxon>
        <taxon>Sorangium</taxon>
    </lineage>
</organism>
<reference evidence="2 3" key="1">
    <citation type="submission" date="2014-02" db="EMBL/GenBank/DDBJ databases">
        <title>The small core and large imbalanced accessory genome model reveals a collaborative survival strategy of Sorangium cellulosum strains in nature.</title>
        <authorList>
            <person name="Han K."/>
            <person name="Peng R."/>
            <person name="Blom J."/>
            <person name="Li Y.-Z."/>
        </authorList>
    </citation>
    <scope>NUCLEOTIDE SEQUENCE [LARGE SCALE GENOMIC DNA]</scope>
    <source>
        <strain evidence="2 3">So0011-07</strain>
    </source>
</reference>
<dbReference type="AlphaFoldDB" id="A0A150S4G3"/>
<dbReference type="Proteomes" id="UP000075635">
    <property type="component" value="Unassembled WGS sequence"/>
</dbReference>
<evidence type="ECO:0000256" key="1">
    <source>
        <dbReference type="SAM" id="MobiDB-lite"/>
    </source>
</evidence>
<name>A0A150S4G3_SORCE</name>
<dbReference type="EMBL" id="JEMB01001447">
    <property type="protein sequence ID" value="KYF87364.1"/>
    <property type="molecule type" value="Genomic_DNA"/>
</dbReference>
<evidence type="ECO:0000313" key="2">
    <source>
        <dbReference type="EMBL" id="KYF87364.1"/>
    </source>
</evidence>
<gene>
    <name evidence="2" type="ORF">BE17_32075</name>
</gene>
<evidence type="ECO:0000313" key="3">
    <source>
        <dbReference type="Proteomes" id="UP000075635"/>
    </source>
</evidence>
<proteinExistence type="predicted"/>
<feature type="non-terminal residue" evidence="2">
    <location>
        <position position="422"/>
    </location>
</feature>
<feature type="compositionally biased region" description="Pro residues" evidence="1">
    <location>
        <begin position="380"/>
        <end position="389"/>
    </location>
</feature>
<accession>A0A150S4G3</accession>
<protein>
    <submittedName>
        <fullName evidence="2">Uncharacterized protein</fullName>
    </submittedName>
</protein>
<sequence>MRTASTRRPCGCSGAPVPCAGSRDACACGCSGCSSCGSASGACTSGTEEATKRHGTVAAAHEPPRPRFFPGQLVVDADLRAIVDHARRQQLLSDVAIGGWGVYGGYALTPDVDADAVCVGPGVAYDARGRALVHGGSTLVGRPPRGQIAEARRRPVDPTRPAPREETWFLAVVYDDHLDGARPRHGAACGAGADPGCDYARVTERVRFVWLPRLPDAYWTSGCLPEPCDDAPHVVDARCGAAPPGRSEPKLDVCTPAIGVRGGAGVQAYADRLAHRWNLPRNAALLGAALPQEQGVRAAGVGALLDVIGGLACEGGAGEALLALGEVTFSTAGGKPSIEIRPLRRRVLSNADLTYLVAWMMDRLLHGAPPGVQSKAEPGPDLPAAPAQPPRAHAGAGGEALELEALRRRVAQLEAMLSAKPS</sequence>
<feature type="region of interest" description="Disordered" evidence="1">
    <location>
        <begin position="370"/>
        <end position="399"/>
    </location>
</feature>
<comment type="caution">
    <text evidence="2">The sequence shown here is derived from an EMBL/GenBank/DDBJ whole genome shotgun (WGS) entry which is preliminary data.</text>
</comment>